<dbReference type="PRINTS" id="PR00821">
    <property type="entry name" value="TAGLIPASE"/>
</dbReference>
<dbReference type="GO" id="GO:0005615">
    <property type="term" value="C:extracellular space"/>
    <property type="evidence" value="ECO:0007669"/>
    <property type="project" value="TreeGrafter"/>
</dbReference>
<dbReference type="Pfam" id="PF00151">
    <property type="entry name" value="Lipase"/>
    <property type="match status" value="1"/>
</dbReference>
<dbReference type="InterPro" id="IPR000734">
    <property type="entry name" value="TAG_lipase"/>
</dbReference>
<feature type="non-terminal residue" evidence="6">
    <location>
        <position position="1"/>
    </location>
</feature>
<keyword evidence="3" id="KW-0964">Secreted</keyword>
<comment type="similarity">
    <text evidence="2 4">Belongs to the AB hydrolase superfamily. Lipase family.</text>
</comment>
<dbReference type="InterPro" id="IPR029058">
    <property type="entry name" value="AB_hydrolase_fold"/>
</dbReference>
<reference evidence="6" key="1">
    <citation type="submission" date="2015-12" db="EMBL/GenBank/DDBJ databases">
        <title>De novo transcriptome assembly of four potential Pierce s Disease insect vectors from Arizona vineyards.</title>
        <authorList>
            <person name="Tassone E.E."/>
        </authorList>
    </citation>
    <scope>NUCLEOTIDE SEQUENCE</scope>
</reference>
<dbReference type="PANTHER" id="PTHR11610">
    <property type="entry name" value="LIPASE"/>
    <property type="match status" value="1"/>
</dbReference>
<dbReference type="EMBL" id="GEDC01002625">
    <property type="protein sequence ID" value="JAS34673.1"/>
    <property type="molecule type" value="Transcribed_RNA"/>
</dbReference>
<sequence>ISLIRGVTIMALGKTVVTLCAIYLLKVIDKKLHWNYLKAPAKMMNKTMSRVGLLLNFDPESDVNFWLYTWKNPSKAEYLFIQDDKSVIHSNFDFRKDTKVLIHGWKNTGNSTFCTIVKNAYVDEMKVNVIVVDWRKLSLHSYPISRKKIRNVARKLAMMIEFLWQLVPRKSVHIIGHSLGAHVAGIAGEMVLGGKIHRITGLDPAGPLFSHRKTRGRLDKEDADFVDIIHTSGFALGFHAPLGHADFYPNKGVPIQPGCGVDVVGKCSHRRSYHLFKESIYKNKFFLAAPCNNWKHYKKRRCGQRFQKMGEFVNKSALGKFYLMTSDSPPYALGHAYNSLKTAKLRFSTIPKSEINQYIHSPLHHH</sequence>
<comment type="subcellular location">
    <subcellularLocation>
        <location evidence="1">Secreted</location>
    </subcellularLocation>
</comment>
<dbReference type="SUPFAM" id="SSF53474">
    <property type="entry name" value="alpha/beta-Hydrolases"/>
    <property type="match status" value="1"/>
</dbReference>
<evidence type="ECO:0000259" key="5">
    <source>
        <dbReference type="Pfam" id="PF00151"/>
    </source>
</evidence>
<protein>
    <recommendedName>
        <fullName evidence="5">Lipase domain-containing protein</fullName>
    </recommendedName>
</protein>
<dbReference type="Gene3D" id="3.40.50.1820">
    <property type="entry name" value="alpha/beta hydrolase"/>
    <property type="match status" value="1"/>
</dbReference>
<evidence type="ECO:0000256" key="1">
    <source>
        <dbReference type="ARBA" id="ARBA00004613"/>
    </source>
</evidence>
<dbReference type="PANTHER" id="PTHR11610:SF178">
    <property type="entry name" value="LIPASE MEMBER H-A-LIKE PROTEIN"/>
    <property type="match status" value="1"/>
</dbReference>
<dbReference type="AlphaFoldDB" id="A0A1B6E9S5"/>
<feature type="domain" description="Lipase" evidence="5">
    <location>
        <begin position="60"/>
        <end position="331"/>
    </location>
</feature>
<dbReference type="GO" id="GO:0016298">
    <property type="term" value="F:lipase activity"/>
    <property type="evidence" value="ECO:0007669"/>
    <property type="project" value="InterPro"/>
</dbReference>
<proteinExistence type="inferred from homology"/>
<dbReference type="CDD" id="cd00707">
    <property type="entry name" value="Pancreat_lipase_like"/>
    <property type="match status" value="1"/>
</dbReference>
<evidence type="ECO:0000256" key="4">
    <source>
        <dbReference type="RuleBase" id="RU004262"/>
    </source>
</evidence>
<accession>A0A1B6E9S5</accession>
<gene>
    <name evidence="6" type="ORF">g.3732</name>
</gene>
<evidence type="ECO:0000313" key="6">
    <source>
        <dbReference type="EMBL" id="JAS34673.1"/>
    </source>
</evidence>
<dbReference type="InterPro" id="IPR013818">
    <property type="entry name" value="Lipase"/>
</dbReference>
<evidence type="ECO:0000256" key="2">
    <source>
        <dbReference type="ARBA" id="ARBA00010701"/>
    </source>
</evidence>
<dbReference type="FunFam" id="3.40.50.1820:FF:000076">
    <property type="entry name" value="phospholipase A1"/>
    <property type="match status" value="1"/>
</dbReference>
<dbReference type="InterPro" id="IPR033906">
    <property type="entry name" value="Lipase_N"/>
</dbReference>
<organism evidence="6">
    <name type="scientific">Clastoptera arizonana</name>
    <name type="common">Arizona spittle bug</name>
    <dbReference type="NCBI Taxonomy" id="38151"/>
    <lineage>
        <taxon>Eukaryota</taxon>
        <taxon>Metazoa</taxon>
        <taxon>Ecdysozoa</taxon>
        <taxon>Arthropoda</taxon>
        <taxon>Hexapoda</taxon>
        <taxon>Insecta</taxon>
        <taxon>Pterygota</taxon>
        <taxon>Neoptera</taxon>
        <taxon>Paraneoptera</taxon>
        <taxon>Hemiptera</taxon>
        <taxon>Auchenorrhyncha</taxon>
        <taxon>Cercopoidea</taxon>
        <taxon>Clastopteridae</taxon>
        <taxon>Clastoptera</taxon>
    </lineage>
</organism>
<evidence type="ECO:0000256" key="3">
    <source>
        <dbReference type="ARBA" id="ARBA00022525"/>
    </source>
</evidence>
<dbReference type="GO" id="GO:0016042">
    <property type="term" value="P:lipid catabolic process"/>
    <property type="evidence" value="ECO:0007669"/>
    <property type="project" value="TreeGrafter"/>
</dbReference>
<name>A0A1B6E9S5_9HEMI</name>